<evidence type="ECO:0000256" key="1">
    <source>
        <dbReference type="SAM" id="MobiDB-lite"/>
    </source>
</evidence>
<dbReference type="WBParaSite" id="PSAMB.scaffold311size57476.g4599.t1">
    <property type="protein sequence ID" value="PSAMB.scaffold311size57476.g4599.t1"/>
    <property type="gene ID" value="PSAMB.scaffold311size57476.g4599"/>
</dbReference>
<accession>A0A914W4H1</accession>
<feature type="compositionally biased region" description="Polar residues" evidence="1">
    <location>
        <begin position="240"/>
        <end position="250"/>
    </location>
</feature>
<evidence type="ECO:0000313" key="3">
    <source>
        <dbReference type="WBParaSite" id="PSAMB.scaffold311size57476.g4599.t1"/>
    </source>
</evidence>
<protein>
    <submittedName>
        <fullName evidence="3">Uncharacterized protein</fullName>
    </submittedName>
</protein>
<dbReference type="Proteomes" id="UP000887566">
    <property type="component" value="Unplaced"/>
</dbReference>
<proteinExistence type="predicted"/>
<feature type="region of interest" description="Disordered" evidence="1">
    <location>
        <begin position="299"/>
        <end position="330"/>
    </location>
</feature>
<sequence length="454" mass="51291">MELLCDGQIRCKMVSNRFIRNGFVASAKVCKLRHLRIYSEADGRWLHLEMSKVASSTESKSGKTIIFNKVDLIRRNSRVLYGAGMVIGATTVNLVGKSQTDIEDWLDRIRDVVSPIPFEERVRGKAFVVSVIDERQSLRTKLTGRLVVRTSVHDVAFFEASTGLSLLIVEWQNVIKVETVPTKQDEDVGRVFKIQMIRSNEKKPLALTVYCKDGQRFIAEFQRRKAVALVKKTQFLSRDQNGTMPITKSAQSERFFRRMSSSRSDSNKRPSVHYPKTRSGPLGSFKSWLRRSLPSLLVDDIPPSQLTPDSTTSTIASDDEEDEESSSAVQWDDGVTPQLRANFDSTTRVDYDQLFPGLSARDSLYSPHFKAAHRTSSGSNSTLPSHYHRLPIRERTMTARSEGAADHRVQYEPSYINLQQLERSLNANGKPQHYASLGSILPQNSLLARQLLLK</sequence>
<keyword evidence="2" id="KW-1185">Reference proteome</keyword>
<reference evidence="3" key="1">
    <citation type="submission" date="2022-11" db="UniProtKB">
        <authorList>
            <consortium name="WormBaseParasite"/>
        </authorList>
    </citation>
    <scope>IDENTIFICATION</scope>
</reference>
<feature type="compositionally biased region" description="Low complexity" evidence="1">
    <location>
        <begin position="307"/>
        <end position="316"/>
    </location>
</feature>
<dbReference type="AlphaFoldDB" id="A0A914W4H1"/>
<feature type="region of interest" description="Disordered" evidence="1">
    <location>
        <begin position="240"/>
        <end position="278"/>
    </location>
</feature>
<name>A0A914W4H1_9BILA</name>
<evidence type="ECO:0000313" key="2">
    <source>
        <dbReference type="Proteomes" id="UP000887566"/>
    </source>
</evidence>
<organism evidence="2 3">
    <name type="scientific">Plectus sambesii</name>
    <dbReference type="NCBI Taxonomy" id="2011161"/>
    <lineage>
        <taxon>Eukaryota</taxon>
        <taxon>Metazoa</taxon>
        <taxon>Ecdysozoa</taxon>
        <taxon>Nematoda</taxon>
        <taxon>Chromadorea</taxon>
        <taxon>Plectida</taxon>
        <taxon>Plectina</taxon>
        <taxon>Plectoidea</taxon>
        <taxon>Plectidae</taxon>
        <taxon>Plectus</taxon>
    </lineage>
</organism>